<comment type="pathway">
    <text evidence="3">tRNA modification; 5-methoxycarbonylmethyl-2-thiouridine-tRNA biosynthesis.</text>
</comment>
<dbReference type="GO" id="GO:0016779">
    <property type="term" value="F:nucleotidyltransferase activity"/>
    <property type="evidence" value="ECO:0007669"/>
    <property type="project" value="UniProtKB-UniRule"/>
</dbReference>
<accession>A0A540NL31</accession>
<evidence type="ECO:0000256" key="3">
    <source>
        <dbReference type="HAMAP-Rule" id="MF_03054"/>
    </source>
</evidence>
<sequence length="626" mass="70287">MACSASGCESNCYKTQQEEDEDVKDNNNYKSIFTNTRNNNSNSSLCLKCKANQPISSNTDGGDEARFCADCFRGNLFGKFRFAVTSNAMISPTDNVLVAFSGGPSSRVALQFVHEMHNKAQKNFDASRDRSLPVFGVGVAFVDETSVYSVPSGEVENAIEDIRLIVEDLAPPTKELHVVPIESVYSSDSGDGRDRLNQLLDAVPDATGKEDLLLHMRMLALQKVASEKGYNRLVLGSCISRIACHVITATVKGQGYSLPADIQYVDARWEIPVLLPLRDCLARELTMLCRLDGLKTVELMRSPSTGINGLVSSFVTLLQEERFVNGVSSSPGKVDEEENPSRECTIVRTAGKLIPFHFNGIQEINDSKVSLETRRRLKRYNLKPNESFSSESFCFICNSPLSRSDLLSLKNFEDHKTSYVCCLSCQFQILPEDPSSINQFFTLFPQQLAARAKHDNLDHYSVLRTKYWKMDLTRMRDDLGKTEEENPSQECTIVRTAGKLIPFHFNRVQEINDSNVPLETRRRLKRYNLKPNESFSSESFCCICNSPLSRSDLLSLKNCEDHKTSSVCCLSCRLQILPEDPPSVNQFFTLLPQQLVARAKHDNLDQYSVLREQIQDCLLSDGEDET</sequence>
<evidence type="ECO:0000313" key="4">
    <source>
        <dbReference type="EMBL" id="TQE11747.1"/>
    </source>
</evidence>
<dbReference type="Gene3D" id="3.40.50.620">
    <property type="entry name" value="HUPs"/>
    <property type="match status" value="1"/>
</dbReference>
<dbReference type="GO" id="GO:0002143">
    <property type="term" value="P:tRNA wobble position uridine thiolation"/>
    <property type="evidence" value="ECO:0007669"/>
    <property type="project" value="TreeGrafter"/>
</dbReference>
<organism evidence="4 5">
    <name type="scientific">Malus baccata</name>
    <name type="common">Siberian crab apple</name>
    <name type="synonym">Pyrus baccata</name>
    <dbReference type="NCBI Taxonomy" id="106549"/>
    <lineage>
        <taxon>Eukaryota</taxon>
        <taxon>Viridiplantae</taxon>
        <taxon>Streptophyta</taxon>
        <taxon>Embryophyta</taxon>
        <taxon>Tracheophyta</taxon>
        <taxon>Spermatophyta</taxon>
        <taxon>Magnoliopsida</taxon>
        <taxon>eudicotyledons</taxon>
        <taxon>Gunneridae</taxon>
        <taxon>Pentapetalae</taxon>
        <taxon>rosids</taxon>
        <taxon>fabids</taxon>
        <taxon>Rosales</taxon>
        <taxon>Rosaceae</taxon>
        <taxon>Amygdaloideae</taxon>
        <taxon>Maleae</taxon>
        <taxon>Malus</taxon>
    </lineage>
</organism>
<dbReference type="SUPFAM" id="SSF52402">
    <property type="entry name" value="Adenine nucleotide alpha hydrolases-like"/>
    <property type="match status" value="1"/>
</dbReference>
<dbReference type="Proteomes" id="UP000315295">
    <property type="component" value="Unassembled WGS sequence"/>
</dbReference>
<dbReference type="GO" id="GO:0032447">
    <property type="term" value="P:protein urmylation"/>
    <property type="evidence" value="ECO:0007669"/>
    <property type="project" value="UniProtKB-UniRule"/>
</dbReference>
<name>A0A540NL31_MALBA</name>
<reference evidence="4 5" key="1">
    <citation type="journal article" date="2019" name="G3 (Bethesda)">
        <title>Sequencing of a Wild Apple (Malus baccata) Genome Unravels the Differences Between Cultivated and Wild Apple Species Regarding Disease Resistance and Cold Tolerance.</title>
        <authorList>
            <person name="Chen X."/>
        </authorList>
    </citation>
    <scope>NUCLEOTIDE SEQUENCE [LARGE SCALE GENOMIC DNA]</scope>
    <source>
        <strain evidence="5">cv. Shandingzi</strain>
        <tissue evidence="4">Leaves</tissue>
    </source>
</reference>
<dbReference type="PANTHER" id="PTHR20882">
    <property type="entry name" value="CYTOPLASMIC TRNA 2-THIOLATION PROTEIN 2"/>
    <property type="match status" value="1"/>
</dbReference>
<dbReference type="InterPro" id="IPR014729">
    <property type="entry name" value="Rossmann-like_a/b/a_fold"/>
</dbReference>
<evidence type="ECO:0000256" key="1">
    <source>
        <dbReference type="ARBA" id="ARBA00022490"/>
    </source>
</evidence>
<proteinExistence type="inferred from homology"/>
<protein>
    <recommendedName>
        <fullName evidence="3">Cytoplasmic tRNA 2-thiolation protein 2</fullName>
    </recommendedName>
</protein>
<comment type="caution">
    <text evidence="4">The sequence shown here is derived from an EMBL/GenBank/DDBJ whole genome shotgun (WGS) entry which is preliminary data.</text>
</comment>
<dbReference type="EMBL" id="VIEB01000026">
    <property type="protein sequence ID" value="TQE11747.1"/>
    <property type="molecule type" value="Genomic_DNA"/>
</dbReference>
<dbReference type="AlphaFoldDB" id="A0A540NL31"/>
<keyword evidence="5" id="KW-1185">Reference proteome</keyword>
<dbReference type="STRING" id="106549.A0A540NL31"/>
<comment type="similarity">
    <text evidence="3">Belongs to the CTU2/NCS2 family.</text>
</comment>
<comment type="subcellular location">
    <subcellularLocation>
        <location evidence="3">Cytoplasm</location>
    </subcellularLocation>
</comment>
<dbReference type="GO" id="GO:0016783">
    <property type="term" value="F:sulfurtransferase activity"/>
    <property type="evidence" value="ECO:0007669"/>
    <property type="project" value="TreeGrafter"/>
</dbReference>
<dbReference type="GO" id="GO:0005829">
    <property type="term" value="C:cytosol"/>
    <property type="evidence" value="ECO:0007669"/>
    <property type="project" value="TreeGrafter"/>
</dbReference>
<dbReference type="UniPathway" id="UPA00988"/>
<evidence type="ECO:0000256" key="2">
    <source>
        <dbReference type="ARBA" id="ARBA00022694"/>
    </source>
</evidence>
<dbReference type="GO" id="GO:0000049">
    <property type="term" value="F:tRNA binding"/>
    <property type="evidence" value="ECO:0007669"/>
    <property type="project" value="InterPro"/>
</dbReference>
<gene>
    <name evidence="4" type="ORF">C1H46_002589</name>
</gene>
<evidence type="ECO:0000313" key="5">
    <source>
        <dbReference type="Proteomes" id="UP000315295"/>
    </source>
</evidence>
<keyword evidence="2 3" id="KW-0819">tRNA processing</keyword>
<keyword evidence="1 3" id="KW-0963">Cytoplasm</keyword>
<comment type="function">
    <text evidence="3">Plays a central role in 2-thiolation of mcm(5)S(2)U at tRNA wobble positions of tRNA(Lys), tRNA(Glu) and tRNA(Gln). May act by forming a heterodimer with NCS6/CTU1 that ligates sulfur from thiocarboxylated URM1 onto the uridine of tRNAs at wobble position.</text>
</comment>
<dbReference type="HAMAP" id="MF_03054">
    <property type="entry name" value="CTU2"/>
    <property type="match status" value="1"/>
</dbReference>
<dbReference type="PANTHER" id="PTHR20882:SF14">
    <property type="entry name" value="CYTOPLASMIC TRNA 2-THIOLATION PROTEIN 2"/>
    <property type="match status" value="1"/>
</dbReference>
<dbReference type="InterPro" id="IPR019407">
    <property type="entry name" value="CTU2"/>
</dbReference>